<dbReference type="GO" id="GO:0070403">
    <property type="term" value="F:NAD+ binding"/>
    <property type="evidence" value="ECO:0007669"/>
    <property type="project" value="InterPro"/>
</dbReference>
<comment type="cofactor">
    <cofactor evidence="1">
        <name>NAD(+)</name>
        <dbReference type="ChEBI" id="CHEBI:57540"/>
    </cofactor>
</comment>
<evidence type="ECO:0000256" key="15">
    <source>
        <dbReference type="ARBA" id="ARBA00023239"/>
    </source>
</evidence>
<comment type="catalytic activity">
    <reaction evidence="17">
        <text>UDP-alpha-D-glucuronate + H(+) = UDP-alpha-D-xylose + CO2</text>
        <dbReference type="Rhea" id="RHEA:23916"/>
        <dbReference type="ChEBI" id="CHEBI:15378"/>
        <dbReference type="ChEBI" id="CHEBI:16526"/>
        <dbReference type="ChEBI" id="CHEBI:57632"/>
        <dbReference type="ChEBI" id="CHEBI:58052"/>
        <dbReference type="EC" id="4.1.1.35"/>
    </reaction>
    <physiologicalReaction direction="left-to-right" evidence="17">
        <dbReference type="Rhea" id="RHEA:23917"/>
    </physiologicalReaction>
</comment>
<dbReference type="Gene3D" id="3.40.50.720">
    <property type="entry name" value="NAD(P)-binding Rossmann-like Domain"/>
    <property type="match status" value="1"/>
</dbReference>
<evidence type="ECO:0000259" key="18">
    <source>
        <dbReference type="Pfam" id="PF16363"/>
    </source>
</evidence>
<evidence type="ECO:0000256" key="5">
    <source>
        <dbReference type="ARBA" id="ARBA00012290"/>
    </source>
</evidence>
<keyword evidence="10" id="KW-1133">Transmembrane helix</keyword>
<organism evidence="19 20">
    <name type="scientific">Colletotrichum gloeosporioides</name>
    <name type="common">Anthracnose fungus</name>
    <name type="synonym">Glomerella cingulata</name>
    <dbReference type="NCBI Taxonomy" id="474922"/>
    <lineage>
        <taxon>Eukaryota</taxon>
        <taxon>Fungi</taxon>
        <taxon>Dikarya</taxon>
        <taxon>Ascomycota</taxon>
        <taxon>Pezizomycotina</taxon>
        <taxon>Sordariomycetes</taxon>
        <taxon>Hypocreomycetidae</taxon>
        <taxon>Glomerellales</taxon>
        <taxon>Glomerellaceae</taxon>
        <taxon>Colletotrichum</taxon>
        <taxon>Colletotrichum gloeosporioides species complex</taxon>
    </lineage>
</organism>
<name>A0A8H4CE92_COLGL</name>
<evidence type="ECO:0000313" key="20">
    <source>
        <dbReference type="Proteomes" id="UP000613401"/>
    </source>
</evidence>
<accession>A0A8H4CE92</accession>
<dbReference type="SUPFAM" id="SSF51735">
    <property type="entry name" value="NAD(P)-binding Rossmann-fold domains"/>
    <property type="match status" value="1"/>
</dbReference>
<dbReference type="RefSeq" id="XP_045261505.1">
    <property type="nucleotide sequence ID" value="XM_045403873.1"/>
</dbReference>
<evidence type="ECO:0000256" key="2">
    <source>
        <dbReference type="ARBA" id="ARBA00004447"/>
    </source>
</evidence>
<evidence type="ECO:0000256" key="9">
    <source>
        <dbReference type="ARBA" id="ARBA00022968"/>
    </source>
</evidence>
<dbReference type="PANTHER" id="PTHR43078">
    <property type="entry name" value="UDP-GLUCURONIC ACID DECARBOXYLASE-RELATED"/>
    <property type="match status" value="1"/>
</dbReference>
<evidence type="ECO:0000256" key="10">
    <source>
        <dbReference type="ARBA" id="ARBA00022989"/>
    </source>
</evidence>
<reference evidence="19" key="1">
    <citation type="journal article" date="2020" name="Phytopathology">
        <title>Genome sequence and comparative analysis of Colletotrichum gloeosporioides isolated from Liriodendron leaves.</title>
        <authorList>
            <person name="Fu F.F."/>
            <person name="Hao Z."/>
            <person name="Wang P."/>
            <person name="Lu Y."/>
            <person name="Xue L.J."/>
            <person name="Wei G."/>
            <person name="Tian Y."/>
            <person name="Baishi H."/>
            <person name="Xu H."/>
            <person name="Shi J."/>
            <person name="Cheng T."/>
            <person name="Wang G."/>
            <person name="Yi Y."/>
            <person name="Chen J."/>
        </authorList>
    </citation>
    <scope>NUCLEOTIDE SEQUENCE</scope>
    <source>
        <strain evidence="19">Lc1</strain>
    </source>
</reference>
<keyword evidence="7" id="KW-0812">Transmembrane</keyword>
<dbReference type="EC" id="4.1.1.35" evidence="5"/>
<feature type="domain" description="NAD(P)-binding" evidence="18">
    <location>
        <begin position="11"/>
        <end position="313"/>
    </location>
</feature>
<dbReference type="GO" id="GO:0048040">
    <property type="term" value="F:UDP-glucuronate decarboxylase activity"/>
    <property type="evidence" value="ECO:0007669"/>
    <property type="project" value="UniProtKB-EC"/>
</dbReference>
<evidence type="ECO:0000256" key="8">
    <source>
        <dbReference type="ARBA" id="ARBA00022793"/>
    </source>
</evidence>
<dbReference type="AlphaFoldDB" id="A0A8H4CE92"/>
<dbReference type="Pfam" id="PF16363">
    <property type="entry name" value="GDP_Man_Dehyd"/>
    <property type="match status" value="1"/>
</dbReference>
<dbReference type="FunFam" id="3.40.50.720:FF:000065">
    <property type="entry name" value="UDP-glucuronic acid decarboxylase 1"/>
    <property type="match status" value="1"/>
</dbReference>
<proteinExistence type="inferred from homology"/>
<evidence type="ECO:0000256" key="17">
    <source>
        <dbReference type="ARBA" id="ARBA00049410"/>
    </source>
</evidence>
<keyword evidence="9" id="KW-0735">Signal-anchor</keyword>
<dbReference type="EMBL" id="WVTB01000064">
    <property type="protein sequence ID" value="KAF3802346.1"/>
    <property type="molecule type" value="Genomic_DNA"/>
</dbReference>
<keyword evidence="8" id="KW-0210">Decarboxylase</keyword>
<dbReference type="PANTHER" id="PTHR43078:SF6">
    <property type="entry name" value="UDP-GLUCURONIC ACID DECARBOXYLASE 1"/>
    <property type="match status" value="1"/>
</dbReference>
<evidence type="ECO:0000313" key="19">
    <source>
        <dbReference type="EMBL" id="KAF3802346.1"/>
    </source>
</evidence>
<keyword evidence="14" id="KW-0325">Glycoprotein</keyword>
<evidence type="ECO:0000256" key="7">
    <source>
        <dbReference type="ARBA" id="ARBA00022692"/>
    </source>
</evidence>
<gene>
    <name evidence="19" type="ORF">GCG54_00003806</name>
</gene>
<evidence type="ECO:0000256" key="13">
    <source>
        <dbReference type="ARBA" id="ARBA00023136"/>
    </source>
</evidence>
<dbReference type="GO" id="GO:0032580">
    <property type="term" value="C:Golgi cisterna membrane"/>
    <property type="evidence" value="ECO:0007669"/>
    <property type="project" value="UniProtKB-SubCell"/>
</dbReference>
<keyword evidence="20" id="KW-1185">Reference proteome</keyword>
<dbReference type="Proteomes" id="UP000613401">
    <property type="component" value="Unassembled WGS sequence"/>
</dbReference>
<comment type="similarity">
    <text evidence="4">Belongs to the NAD(P)-dependent epimerase/dehydratase family. UDP-glucuronic acid decarboxylase subfamily.</text>
</comment>
<reference evidence="19" key="2">
    <citation type="submission" date="2020-03" db="EMBL/GenBank/DDBJ databases">
        <authorList>
            <person name="Fu F.-F."/>
            <person name="Chen J."/>
        </authorList>
    </citation>
    <scope>NUCLEOTIDE SEQUENCE</scope>
    <source>
        <strain evidence="19">Lc1</strain>
    </source>
</reference>
<dbReference type="UniPathway" id="UPA00796">
    <property type="reaction ID" value="UER00771"/>
</dbReference>
<evidence type="ECO:0000256" key="6">
    <source>
        <dbReference type="ARBA" id="ARBA00018816"/>
    </source>
</evidence>
<dbReference type="GO" id="GO:0042732">
    <property type="term" value="P:D-xylose metabolic process"/>
    <property type="evidence" value="ECO:0007669"/>
    <property type="project" value="InterPro"/>
</dbReference>
<protein>
    <recommendedName>
        <fullName evidence="6">UDP-glucuronic acid decarboxylase 1</fullName>
        <ecNumber evidence="5">4.1.1.35</ecNumber>
    </recommendedName>
    <alternativeName>
        <fullName evidence="16">UDP-glucuronate decarboxylase 1</fullName>
    </alternativeName>
</protein>
<keyword evidence="11" id="KW-0520">NAD</keyword>
<dbReference type="GeneID" id="69010964"/>
<evidence type="ECO:0000256" key="12">
    <source>
        <dbReference type="ARBA" id="ARBA00023034"/>
    </source>
</evidence>
<comment type="subcellular location">
    <subcellularLocation>
        <location evidence="2">Golgi apparatus</location>
        <location evidence="2">Golgi stack membrane</location>
        <topology evidence="2">Single-pass type II membrane protein</topology>
    </subcellularLocation>
</comment>
<comment type="caution">
    <text evidence="19">The sequence shown here is derived from an EMBL/GenBank/DDBJ whole genome shotgun (WGS) entry which is preliminary data.</text>
</comment>
<evidence type="ECO:0000256" key="1">
    <source>
        <dbReference type="ARBA" id="ARBA00001911"/>
    </source>
</evidence>
<keyword evidence="13" id="KW-0472">Membrane</keyword>
<comment type="pathway">
    <text evidence="3">Nucleotide-sugar biosynthesis; UDP-alpha-D-xylose biosynthesis; UDP-alpha-D-xylose from UDP-alpha-D-glucuronate: step 1/1.</text>
</comment>
<dbReference type="InterPro" id="IPR044516">
    <property type="entry name" value="UXS-like"/>
</dbReference>
<dbReference type="InterPro" id="IPR036291">
    <property type="entry name" value="NAD(P)-bd_dom_sf"/>
</dbReference>
<keyword evidence="12" id="KW-0333">Golgi apparatus</keyword>
<evidence type="ECO:0000256" key="4">
    <source>
        <dbReference type="ARBA" id="ARBA00007505"/>
    </source>
</evidence>
<dbReference type="InterPro" id="IPR016040">
    <property type="entry name" value="NAD(P)-bd_dom"/>
</dbReference>
<evidence type="ECO:0000256" key="3">
    <source>
        <dbReference type="ARBA" id="ARBA00005100"/>
    </source>
</evidence>
<evidence type="ECO:0000256" key="14">
    <source>
        <dbReference type="ARBA" id="ARBA00023180"/>
    </source>
</evidence>
<evidence type="ECO:0000256" key="11">
    <source>
        <dbReference type="ARBA" id="ARBA00023027"/>
    </source>
</evidence>
<keyword evidence="15" id="KW-0456">Lyase</keyword>
<evidence type="ECO:0000256" key="16">
    <source>
        <dbReference type="ARBA" id="ARBA00031585"/>
    </source>
</evidence>
<dbReference type="GO" id="GO:0033320">
    <property type="term" value="P:UDP-D-xylose biosynthetic process"/>
    <property type="evidence" value="ECO:0007669"/>
    <property type="project" value="UniProtKB-UniPathway"/>
</dbReference>
<sequence>MDTATTPTAVVTGGAGFLGSHLVGLLLDEGYHVIAVDSLWTGSTGNVTKFNNHPNYTFLRHNVAEPFPEQLASASRIYNLACPASPKRFPQAPLGILETCYVGTKNVLDLACKGGARVLLASTSEVYGDPLVCPQTEDYWGNVNSFGGRSCYDEGKRVAETLAYGYRLEKNVDVRIARIFNAYGPGIRPDDGRIVPNFIAAALRQEDIKITGDGTASRCFQYAGDCAMGLYRLMESSVLTPVNIGREEETTVGEMAILINDIVAEKTGRPKVGIVFGPKPDDDPYRRVPDARKAKRELGHEAKVGLKEGLEKTVEWFANLREFGPLQAKI</sequence>